<dbReference type="GO" id="GO:0043571">
    <property type="term" value="P:maintenance of CRISPR repeat elements"/>
    <property type="evidence" value="ECO:0007669"/>
    <property type="project" value="InterPro"/>
</dbReference>
<organism evidence="2">
    <name type="scientific">Pseudothermotoga hypogea</name>
    <dbReference type="NCBI Taxonomy" id="57487"/>
    <lineage>
        <taxon>Bacteria</taxon>
        <taxon>Thermotogati</taxon>
        <taxon>Thermotogota</taxon>
        <taxon>Thermotogae</taxon>
        <taxon>Thermotogales</taxon>
        <taxon>Thermotogaceae</taxon>
        <taxon>Pseudothermotoga</taxon>
    </lineage>
</organism>
<dbReference type="EMBL" id="DTKQ01000027">
    <property type="protein sequence ID" value="HGZ79033.1"/>
    <property type="molecule type" value="Genomic_DNA"/>
</dbReference>
<accession>A0A832I5I1</accession>
<dbReference type="AlphaFoldDB" id="A0A832I5I1"/>
<dbReference type="InterPro" id="IPR013422">
    <property type="entry name" value="CRISPR-assoc_prot_Cas5_N"/>
</dbReference>
<dbReference type="NCBIfam" id="TIGR02593">
    <property type="entry name" value="CRISPR_cas5"/>
    <property type="match status" value="1"/>
</dbReference>
<dbReference type="InterPro" id="IPR013337">
    <property type="entry name" value="CRISPR-assoc_prot_Cas5_Tneap"/>
</dbReference>
<dbReference type="NCBIfam" id="TIGR01895">
    <property type="entry name" value="cas_Cas5t"/>
    <property type="match status" value="1"/>
</dbReference>
<sequence>MDKLRVLKIKIYQPQAHFRIPFTYKRRLTYPIPPYSTVLGLIANMLGVKNVPGQEEPCVRESCECVYHKYKELKISICGKFKVKTTEYVWLRSLEKGWHTKRFGSTTNRCVGGHVEHIGGQMPCYVDVLNDVEILIHLYHRDRDFLELIEKNFLEPKNRTSTLHLGRAEDILVVNKIGFEELEFKPINGQFDYFFWVPQKMFGSSENVFDSIQGLTYDLPTFYRIRNGAREFDYVRVKLNDGDFGGIKAHYDNIEDVPVFLADPRGG</sequence>
<dbReference type="Pfam" id="PF09704">
    <property type="entry name" value="Cas_Cas5d"/>
    <property type="match status" value="1"/>
</dbReference>
<evidence type="ECO:0000256" key="1">
    <source>
        <dbReference type="ARBA" id="ARBA00023118"/>
    </source>
</evidence>
<dbReference type="GO" id="GO:0051607">
    <property type="term" value="P:defense response to virus"/>
    <property type="evidence" value="ECO:0007669"/>
    <property type="project" value="UniProtKB-KW"/>
</dbReference>
<evidence type="ECO:0000313" key="2">
    <source>
        <dbReference type="EMBL" id="HGZ79033.1"/>
    </source>
</evidence>
<name>A0A832I5I1_9THEM</name>
<gene>
    <name evidence="2" type="primary">cas5b</name>
    <name evidence="2" type="ORF">ENW55_03510</name>
</gene>
<comment type="caution">
    <text evidence="2">The sequence shown here is derived from an EMBL/GenBank/DDBJ whole genome shotgun (WGS) entry which is preliminary data.</text>
</comment>
<keyword evidence="1" id="KW-0051">Antiviral defense</keyword>
<reference evidence="2" key="1">
    <citation type="journal article" date="2020" name="mSystems">
        <title>Genome- and Community-Level Interaction Insights into Carbon Utilization and Element Cycling Functions of Hydrothermarchaeota in Hydrothermal Sediment.</title>
        <authorList>
            <person name="Zhou Z."/>
            <person name="Liu Y."/>
            <person name="Xu W."/>
            <person name="Pan J."/>
            <person name="Luo Z.H."/>
            <person name="Li M."/>
        </authorList>
    </citation>
    <scope>NUCLEOTIDE SEQUENCE [LARGE SCALE GENOMIC DNA]</scope>
    <source>
        <strain evidence="2">SpSt-86</strain>
    </source>
</reference>
<dbReference type="InterPro" id="IPR021124">
    <property type="entry name" value="CRISPR-assoc_prot_Cas5"/>
</dbReference>
<protein>
    <submittedName>
        <fullName evidence="2">Type I-B CRISPR-associated protein Cas5</fullName>
    </submittedName>
</protein>
<proteinExistence type="predicted"/>